<evidence type="ECO:0000256" key="1">
    <source>
        <dbReference type="ARBA" id="ARBA00008791"/>
    </source>
</evidence>
<dbReference type="CDD" id="cd00293">
    <property type="entry name" value="USP-like"/>
    <property type="match status" value="1"/>
</dbReference>
<evidence type="ECO:0000259" key="2">
    <source>
        <dbReference type="Pfam" id="PF00582"/>
    </source>
</evidence>
<protein>
    <submittedName>
        <fullName evidence="3">Universal stress protein</fullName>
    </submittedName>
</protein>
<dbReference type="PANTHER" id="PTHR31964:SF113">
    <property type="entry name" value="USPA DOMAIN-CONTAINING PROTEIN"/>
    <property type="match status" value="1"/>
</dbReference>
<organism evidence="3 4">
    <name type="scientific">Sulfobacillus acidophilus</name>
    <dbReference type="NCBI Taxonomy" id="53633"/>
    <lineage>
        <taxon>Bacteria</taxon>
        <taxon>Bacillati</taxon>
        <taxon>Bacillota</taxon>
        <taxon>Clostridia</taxon>
        <taxon>Eubacteriales</taxon>
        <taxon>Clostridiales Family XVII. Incertae Sedis</taxon>
        <taxon>Sulfobacillus</taxon>
    </lineage>
</organism>
<proteinExistence type="inferred from homology"/>
<name>A0A2T2WIY5_9FIRM</name>
<dbReference type="InterPro" id="IPR006015">
    <property type="entry name" value="Universal_stress_UspA"/>
</dbReference>
<accession>A0A2T2WIY5</accession>
<comment type="caution">
    <text evidence="3">The sequence shown here is derived from an EMBL/GenBank/DDBJ whole genome shotgun (WGS) entry which is preliminary data.</text>
</comment>
<dbReference type="InterPro" id="IPR014729">
    <property type="entry name" value="Rossmann-like_a/b/a_fold"/>
</dbReference>
<dbReference type="Pfam" id="PF00582">
    <property type="entry name" value="Usp"/>
    <property type="match status" value="1"/>
</dbReference>
<comment type="similarity">
    <text evidence="1">Belongs to the universal stress protein A family.</text>
</comment>
<evidence type="ECO:0000313" key="4">
    <source>
        <dbReference type="Proteomes" id="UP000241848"/>
    </source>
</evidence>
<dbReference type="InterPro" id="IPR006016">
    <property type="entry name" value="UspA"/>
</dbReference>
<reference evidence="3 4" key="1">
    <citation type="journal article" date="2014" name="BMC Genomics">
        <title>Comparison of environmental and isolate Sulfobacillus genomes reveals diverse carbon, sulfur, nitrogen, and hydrogen metabolisms.</title>
        <authorList>
            <person name="Justice N.B."/>
            <person name="Norman A."/>
            <person name="Brown C.T."/>
            <person name="Singh A."/>
            <person name="Thomas B.C."/>
            <person name="Banfield J.F."/>
        </authorList>
    </citation>
    <scope>NUCLEOTIDE SEQUENCE [LARGE SCALE GENOMIC DNA]</scope>
    <source>
        <strain evidence="3">AMDSBA3</strain>
    </source>
</reference>
<gene>
    <name evidence="3" type="ORF">C7B45_07440</name>
</gene>
<dbReference type="Proteomes" id="UP000241848">
    <property type="component" value="Unassembled WGS sequence"/>
</dbReference>
<dbReference type="SUPFAM" id="SSF52402">
    <property type="entry name" value="Adenine nucleotide alpha hydrolases-like"/>
    <property type="match status" value="1"/>
</dbReference>
<dbReference type="PRINTS" id="PR01438">
    <property type="entry name" value="UNVRSLSTRESS"/>
</dbReference>
<dbReference type="AlphaFoldDB" id="A0A2T2WIY5"/>
<dbReference type="Gene3D" id="3.40.50.620">
    <property type="entry name" value="HUPs"/>
    <property type="match status" value="1"/>
</dbReference>
<dbReference type="EMBL" id="PXYV01000020">
    <property type="protein sequence ID" value="PSR22199.1"/>
    <property type="molecule type" value="Genomic_DNA"/>
</dbReference>
<evidence type="ECO:0000313" key="3">
    <source>
        <dbReference type="EMBL" id="PSR22199.1"/>
    </source>
</evidence>
<feature type="domain" description="UspA" evidence="2">
    <location>
        <begin position="5"/>
        <end position="152"/>
    </location>
</feature>
<dbReference type="PANTHER" id="PTHR31964">
    <property type="entry name" value="ADENINE NUCLEOTIDE ALPHA HYDROLASES-LIKE SUPERFAMILY PROTEIN"/>
    <property type="match status" value="1"/>
</dbReference>
<sequence length="157" mass="16666">MSALHMVLATDGSASSLSAARWVNRMMASQSVEVVLVSVATWPDEAWWGIGGVGMGSEAALMDFDTIQQLWQASQSRAQAALKATAAIMPDCSPSEQLVLTGRPVDALVQYTQEHHPDLIVVGRRGHIALGTLVGSVSFALLQRSTVPVLVVGEEDP</sequence>